<accession>A0A382GFV4</accession>
<dbReference type="AlphaFoldDB" id="A0A382GFV4"/>
<protein>
    <submittedName>
        <fullName evidence="1">Uncharacterized protein</fullName>
    </submittedName>
</protein>
<gene>
    <name evidence="1" type="ORF">METZ01_LOCUS225935</name>
</gene>
<feature type="non-terminal residue" evidence="1">
    <location>
        <position position="26"/>
    </location>
</feature>
<sequence length="26" mass="3058">MAKHGFQLFPNVVIQVVAMKRNSQWQ</sequence>
<organism evidence="1">
    <name type="scientific">marine metagenome</name>
    <dbReference type="NCBI Taxonomy" id="408172"/>
    <lineage>
        <taxon>unclassified sequences</taxon>
        <taxon>metagenomes</taxon>
        <taxon>ecological metagenomes</taxon>
    </lineage>
</organism>
<reference evidence="1" key="1">
    <citation type="submission" date="2018-05" db="EMBL/GenBank/DDBJ databases">
        <authorList>
            <person name="Lanie J.A."/>
            <person name="Ng W.-L."/>
            <person name="Kazmierczak K.M."/>
            <person name="Andrzejewski T.M."/>
            <person name="Davidsen T.M."/>
            <person name="Wayne K.J."/>
            <person name="Tettelin H."/>
            <person name="Glass J.I."/>
            <person name="Rusch D."/>
            <person name="Podicherti R."/>
            <person name="Tsui H.-C.T."/>
            <person name="Winkler M.E."/>
        </authorList>
    </citation>
    <scope>NUCLEOTIDE SEQUENCE</scope>
</reference>
<proteinExistence type="predicted"/>
<dbReference type="EMBL" id="UINC01054865">
    <property type="protein sequence ID" value="SVB73081.1"/>
    <property type="molecule type" value="Genomic_DNA"/>
</dbReference>
<evidence type="ECO:0000313" key="1">
    <source>
        <dbReference type="EMBL" id="SVB73081.1"/>
    </source>
</evidence>
<name>A0A382GFV4_9ZZZZ</name>